<dbReference type="GO" id="GO:0009190">
    <property type="term" value="P:cyclic nucleotide biosynthetic process"/>
    <property type="evidence" value="ECO:0007669"/>
    <property type="project" value="InterPro"/>
</dbReference>
<dbReference type="CDD" id="cd07302">
    <property type="entry name" value="CHD"/>
    <property type="match status" value="1"/>
</dbReference>
<comment type="caution">
    <text evidence="2">The sequence shown here is derived from an EMBL/GenBank/DDBJ whole genome shotgun (WGS) entry which is preliminary data.</text>
</comment>
<dbReference type="InterPro" id="IPR001054">
    <property type="entry name" value="A/G_cyclase"/>
</dbReference>
<proteinExistence type="predicted"/>
<name>A0A202BWZ2_9FLAO</name>
<reference evidence="3" key="1">
    <citation type="submission" date="2017-02" db="EMBL/GenBank/DDBJ databases">
        <authorList>
            <person name="Tetz G."/>
            <person name="Tetz V."/>
        </authorList>
    </citation>
    <scope>NUCLEOTIDE SEQUENCE [LARGE SCALE GENOMIC DNA]</scope>
    <source>
        <strain evidence="3">VT16-26</strain>
    </source>
</reference>
<keyword evidence="3" id="KW-1185">Reference proteome</keyword>
<dbReference type="PROSITE" id="PS50125">
    <property type="entry name" value="GUANYLATE_CYCLASE_2"/>
    <property type="match status" value="1"/>
</dbReference>
<evidence type="ECO:0000313" key="2">
    <source>
        <dbReference type="EMBL" id="OVE55990.1"/>
    </source>
</evidence>
<dbReference type="AlphaFoldDB" id="A0A202BWZ2"/>
<dbReference type="GO" id="GO:0004016">
    <property type="term" value="F:adenylate cyclase activity"/>
    <property type="evidence" value="ECO:0007669"/>
    <property type="project" value="UniProtKB-ARBA"/>
</dbReference>
<dbReference type="InterPro" id="IPR029787">
    <property type="entry name" value="Nucleotide_cyclase"/>
</dbReference>
<dbReference type="Proteomes" id="UP000196355">
    <property type="component" value="Unassembled WGS sequence"/>
</dbReference>
<gene>
    <name evidence="2" type="ORF">B0E34_15975</name>
</gene>
<protein>
    <recommendedName>
        <fullName evidence="1">Guanylate cyclase domain-containing protein</fullName>
    </recommendedName>
</protein>
<evidence type="ECO:0000259" key="1">
    <source>
        <dbReference type="PROSITE" id="PS50125"/>
    </source>
</evidence>
<evidence type="ECO:0000313" key="3">
    <source>
        <dbReference type="Proteomes" id="UP000196355"/>
    </source>
</evidence>
<organism evidence="2 3">
    <name type="scientific">Chryseobacterium mucoviscidosis</name>
    <dbReference type="NCBI Taxonomy" id="1945581"/>
    <lineage>
        <taxon>Bacteria</taxon>
        <taxon>Pseudomonadati</taxon>
        <taxon>Bacteroidota</taxon>
        <taxon>Flavobacteriia</taxon>
        <taxon>Flavobacteriales</taxon>
        <taxon>Weeksellaceae</taxon>
        <taxon>Chryseobacterium group</taxon>
        <taxon>Chryseobacterium</taxon>
    </lineage>
</organism>
<dbReference type="GO" id="GO:0035556">
    <property type="term" value="P:intracellular signal transduction"/>
    <property type="evidence" value="ECO:0007669"/>
    <property type="project" value="InterPro"/>
</dbReference>
<dbReference type="Gene3D" id="3.30.70.1230">
    <property type="entry name" value="Nucleotide cyclase"/>
    <property type="match status" value="1"/>
</dbReference>
<dbReference type="SUPFAM" id="SSF55073">
    <property type="entry name" value="Nucleotide cyclase"/>
    <property type="match status" value="1"/>
</dbReference>
<feature type="domain" description="Guanylate cyclase" evidence="1">
    <location>
        <begin position="28"/>
        <end position="160"/>
    </location>
</feature>
<dbReference type="EMBL" id="MVAG01000128">
    <property type="protein sequence ID" value="OVE55990.1"/>
    <property type="molecule type" value="Genomic_DNA"/>
</dbReference>
<sequence length="222" mass="25246">MCEEARELLLSDDNFKNLFKDGESCEAVVVSIDIRRSTELMLKARRPELFSKFITELSQKLSEIILINFGIFDKFTGDGILAFFPKFYSGEQAVVYALKAAQECHKIFKEHYENSRECFNVFIKDVGLGIGIDYGNVTLVNTRNELTVVGIPVVYACRMGGAKAGQTLLNQPAKEEIHRLCENYIKVTDSEINIKNEGNALAYMIELHESFQTEKPDWLKIQ</sequence>
<accession>A0A202BWZ2</accession>